<sequence length="217" mass="23860">MKILVIGATGMTGSTFVREALAQGDEITANSPSQEHLDDLKKYFKDIDTLAQDAFTLTREQLQQYDAVIDAFATAPEKAYLHVDLATHLVAQLRDSEKPRLVFVLGAGSLVTGKDKHLVVDDIAADPNNKPWLAIPENQLAELEFLRTVKNVNWLGISPSLDYHTGPASEKPVIGKDELITKDGKPALTSTSTLVLAILKELKKPQYHQERFTIANG</sequence>
<dbReference type="RefSeq" id="WP_349642152.1">
    <property type="nucleotide sequence ID" value="NZ_CAWVOH010000002.1"/>
</dbReference>
<evidence type="ECO:0000259" key="1">
    <source>
        <dbReference type="Pfam" id="PF13460"/>
    </source>
</evidence>
<dbReference type="Pfam" id="PF13460">
    <property type="entry name" value="NAD_binding_10"/>
    <property type="match status" value="1"/>
</dbReference>
<gene>
    <name evidence="2" type="ORF">R54876_GBNLAHCA_01182</name>
</gene>
<dbReference type="InterPro" id="IPR051606">
    <property type="entry name" value="Polyketide_Oxido-like"/>
</dbReference>
<feature type="domain" description="NAD(P)-binding" evidence="1">
    <location>
        <begin position="7"/>
        <end position="161"/>
    </location>
</feature>
<organism evidence="2 3">
    <name type="scientific">Eupransor demetentiae</name>
    <dbReference type="NCBI Taxonomy" id="3109584"/>
    <lineage>
        <taxon>Bacteria</taxon>
        <taxon>Bacillati</taxon>
        <taxon>Bacillota</taxon>
        <taxon>Bacilli</taxon>
        <taxon>Lactobacillales</taxon>
        <taxon>Lactobacillaceae</taxon>
        <taxon>Eupransor</taxon>
    </lineage>
</organism>
<evidence type="ECO:0000313" key="3">
    <source>
        <dbReference type="Proteomes" id="UP001314241"/>
    </source>
</evidence>
<dbReference type="InterPro" id="IPR016040">
    <property type="entry name" value="NAD(P)-bd_dom"/>
</dbReference>
<dbReference type="PANTHER" id="PTHR43355:SF2">
    <property type="entry name" value="FLAVIN REDUCTASE (NADPH)"/>
    <property type="match status" value="1"/>
</dbReference>
<protein>
    <submittedName>
        <fullName evidence="2">NADH-flavin reductase (YwnB)</fullName>
    </submittedName>
</protein>
<proteinExistence type="predicted"/>
<keyword evidence="3" id="KW-1185">Reference proteome</keyword>
<dbReference type="PANTHER" id="PTHR43355">
    <property type="entry name" value="FLAVIN REDUCTASE (NADPH)"/>
    <property type="match status" value="1"/>
</dbReference>
<dbReference type="Gene3D" id="3.40.50.720">
    <property type="entry name" value="NAD(P)-binding Rossmann-like Domain"/>
    <property type="match status" value="1"/>
</dbReference>
<reference evidence="2 3" key="1">
    <citation type="submission" date="2024-01" db="EMBL/GenBank/DDBJ databases">
        <authorList>
            <person name="Botero Cardona J."/>
        </authorList>
    </citation>
    <scope>NUCLEOTIDE SEQUENCE [LARGE SCALE GENOMIC DNA]</scope>
    <source>
        <strain evidence="2 3">LMG 33000</strain>
    </source>
</reference>
<dbReference type="EMBL" id="CAWVOH010000002">
    <property type="protein sequence ID" value="CAK8054608.1"/>
    <property type="molecule type" value="Genomic_DNA"/>
</dbReference>
<accession>A0ABM9N5W3</accession>
<dbReference type="InterPro" id="IPR036291">
    <property type="entry name" value="NAD(P)-bd_dom_sf"/>
</dbReference>
<evidence type="ECO:0000313" key="2">
    <source>
        <dbReference type="EMBL" id="CAK8054608.1"/>
    </source>
</evidence>
<name>A0ABM9N5W3_9LACO</name>
<dbReference type="Proteomes" id="UP001314241">
    <property type="component" value="Unassembled WGS sequence"/>
</dbReference>
<comment type="caution">
    <text evidence="2">The sequence shown here is derived from an EMBL/GenBank/DDBJ whole genome shotgun (WGS) entry which is preliminary data.</text>
</comment>
<dbReference type="SUPFAM" id="SSF51735">
    <property type="entry name" value="NAD(P)-binding Rossmann-fold domains"/>
    <property type="match status" value="1"/>
</dbReference>